<dbReference type="PANTHER" id="PTHR36179">
    <property type="entry name" value="LUD_DOM DOMAIN-CONTAINING PROTEIN"/>
    <property type="match status" value="1"/>
</dbReference>
<evidence type="ECO:0000313" key="2">
    <source>
        <dbReference type="EMBL" id="SHK03598.1"/>
    </source>
</evidence>
<reference evidence="2 3" key="1">
    <citation type="submission" date="2016-11" db="EMBL/GenBank/DDBJ databases">
        <authorList>
            <person name="Jaros S."/>
            <person name="Januszkiewicz K."/>
            <person name="Wedrychowicz H."/>
        </authorList>
    </citation>
    <scope>NUCLEOTIDE SEQUENCE [LARGE SCALE GENOMIC DNA]</scope>
    <source>
        <strain evidence="2 3">DSM 15480</strain>
    </source>
</reference>
<dbReference type="InterPro" id="IPR009501">
    <property type="entry name" value="UCP020269"/>
</dbReference>
<dbReference type="OrthoDB" id="9809147at2"/>
<sequence length="211" mass="23499">MDVRQVRNRMLAERVIRGLESRNMEGYYAETKEDALQEALKLIPEGSQISWGGTYSVEEIGLLKTVYEGNFEVIDRETAPNDEERRSRMLQAYDCDYYLGSTNAITEDGVLVNIDGNANRVSAYAYGPKHLLLVVGINKVVKDEDDALSRARNLAAPVNAQRFEVNTPCKTTGCCADCKSGDCICCQILTTRFSRQKGRIKVILVGEALGF</sequence>
<evidence type="ECO:0000259" key="1">
    <source>
        <dbReference type="Pfam" id="PF02589"/>
    </source>
</evidence>
<evidence type="ECO:0000313" key="3">
    <source>
        <dbReference type="Proteomes" id="UP000184301"/>
    </source>
</evidence>
<dbReference type="RefSeq" id="WP_073109558.1">
    <property type="nucleotide sequence ID" value="NZ_FQZY01000026.1"/>
</dbReference>
<protein>
    <submittedName>
        <fullName evidence="2">Uncharacterized ACR, YkgG family COG1556</fullName>
    </submittedName>
</protein>
<dbReference type="AlphaFoldDB" id="A0A1M6P6R4"/>
<dbReference type="Pfam" id="PF02589">
    <property type="entry name" value="LUD_dom"/>
    <property type="match status" value="1"/>
</dbReference>
<dbReference type="EMBL" id="FQZY01000026">
    <property type="protein sequence ID" value="SHK03598.1"/>
    <property type="molecule type" value="Genomic_DNA"/>
</dbReference>
<gene>
    <name evidence="2" type="ORF">SAMN02745243_02036</name>
</gene>
<keyword evidence="3" id="KW-1185">Reference proteome</keyword>
<organism evidence="2 3">
    <name type="scientific">Hespellia stercorisuis DSM 15480</name>
    <dbReference type="NCBI Taxonomy" id="1121950"/>
    <lineage>
        <taxon>Bacteria</taxon>
        <taxon>Bacillati</taxon>
        <taxon>Bacillota</taxon>
        <taxon>Clostridia</taxon>
        <taxon>Lachnospirales</taxon>
        <taxon>Lachnospiraceae</taxon>
        <taxon>Hespellia</taxon>
    </lineage>
</organism>
<name>A0A1M6P6R4_9FIRM</name>
<proteinExistence type="predicted"/>
<dbReference type="Proteomes" id="UP000184301">
    <property type="component" value="Unassembled WGS sequence"/>
</dbReference>
<dbReference type="PANTHER" id="PTHR36179:SF2">
    <property type="entry name" value="LUD DOMAIN-CONTAINING PROTEIN"/>
    <property type="match status" value="1"/>
</dbReference>
<dbReference type="PIRSF" id="PIRSF020269">
    <property type="entry name" value="DUF1121"/>
    <property type="match status" value="1"/>
</dbReference>
<dbReference type="InterPro" id="IPR003741">
    <property type="entry name" value="LUD_dom"/>
</dbReference>
<accession>A0A1M6P6R4</accession>
<dbReference type="STRING" id="1121950.SAMN02745243_02036"/>
<feature type="domain" description="LUD" evidence="1">
    <location>
        <begin position="13"/>
        <end position="205"/>
    </location>
</feature>